<proteinExistence type="predicted"/>
<dbReference type="GO" id="GO:0032324">
    <property type="term" value="P:molybdopterin cofactor biosynthetic process"/>
    <property type="evidence" value="ECO:0007669"/>
    <property type="project" value="InterPro"/>
</dbReference>
<reference evidence="2" key="1">
    <citation type="journal article" date="2014" name="Front. Microbiol.">
        <title>High frequency of phylogenetically diverse reductive dehalogenase-homologous genes in deep subseafloor sedimentary metagenomes.</title>
        <authorList>
            <person name="Kawai M."/>
            <person name="Futagami T."/>
            <person name="Toyoda A."/>
            <person name="Takaki Y."/>
            <person name="Nishi S."/>
            <person name="Hori S."/>
            <person name="Arai W."/>
            <person name="Tsubouchi T."/>
            <person name="Morono Y."/>
            <person name="Uchiyama I."/>
            <person name="Ito T."/>
            <person name="Fujiyama A."/>
            <person name="Inagaki F."/>
            <person name="Takami H."/>
        </authorList>
    </citation>
    <scope>NUCLEOTIDE SEQUENCE</scope>
    <source>
        <strain evidence="2">Expedition CK06-06</strain>
    </source>
</reference>
<name>X1HUZ9_9ZZZZ</name>
<dbReference type="EMBL" id="BARU01019114">
    <property type="protein sequence ID" value="GAH49108.1"/>
    <property type="molecule type" value="Genomic_DNA"/>
</dbReference>
<dbReference type="SUPFAM" id="SSF63867">
    <property type="entry name" value="MoeA C-terminal domain-like"/>
    <property type="match status" value="1"/>
</dbReference>
<protein>
    <recommendedName>
        <fullName evidence="1">MoeA C-terminal domain-containing protein</fullName>
    </recommendedName>
</protein>
<gene>
    <name evidence="2" type="ORF">S03H2_31520</name>
</gene>
<feature type="domain" description="MoeA C-terminal" evidence="1">
    <location>
        <begin position="2"/>
        <end position="42"/>
    </location>
</feature>
<evidence type="ECO:0000259" key="1">
    <source>
        <dbReference type="Pfam" id="PF03454"/>
    </source>
</evidence>
<evidence type="ECO:0000313" key="2">
    <source>
        <dbReference type="EMBL" id="GAH49108.1"/>
    </source>
</evidence>
<accession>X1HUZ9</accession>
<dbReference type="Gene3D" id="2.40.340.10">
    <property type="entry name" value="MoeA, C-terminal, domain IV"/>
    <property type="match status" value="1"/>
</dbReference>
<organism evidence="2">
    <name type="scientific">marine sediment metagenome</name>
    <dbReference type="NCBI Taxonomy" id="412755"/>
    <lineage>
        <taxon>unclassified sequences</taxon>
        <taxon>metagenomes</taxon>
        <taxon>ecological metagenomes</taxon>
    </lineage>
</organism>
<dbReference type="InterPro" id="IPR005111">
    <property type="entry name" value="MoeA_C_domain_IV"/>
</dbReference>
<dbReference type="Pfam" id="PF03454">
    <property type="entry name" value="MoeA_C"/>
    <property type="match status" value="1"/>
</dbReference>
<sequence>MYALPLKRGAGILSSLVKADGLLHIPKDEEGVNAGSEVEVELIKEFRSYRVEEFIII</sequence>
<dbReference type="AlphaFoldDB" id="X1HUZ9"/>
<comment type="caution">
    <text evidence="2">The sequence shown here is derived from an EMBL/GenBank/DDBJ whole genome shotgun (WGS) entry which is preliminary data.</text>
</comment>
<dbReference type="InterPro" id="IPR036688">
    <property type="entry name" value="MoeA_C_domain_IV_sf"/>
</dbReference>